<reference evidence="1 2" key="1">
    <citation type="submission" date="2020-11" db="EMBL/GenBank/DDBJ databases">
        <authorList>
            <person name="Lassalle F."/>
        </authorList>
    </citation>
    <scope>NUCLEOTIDE SEQUENCE [LARGE SCALE GENOMIC DNA]</scope>
    <source>
        <strain evidence="1 2">JC140</strain>
    </source>
</reference>
<organism evidence="1 2">
    <name type="scientific">Pseudorhizobium endolithicum</name>
    <dbReference type="NCBI Taxonomy" id="1191678"/>
    <lineage>
        <taxon>Bacteria</taxon>
        <taxon>Pseudomonadati</taxon>
        <taxon>Pseudomonadota</taxon>
        <taxon>Alphaproteobacteria</taxon>
        <taxon>Hyphomicrobiales</taxon>
        <taxon>Rhizobiaceae</taxon>
        <taxon>Rhizobium/Agrobacterium group</taxon>
        <taxon>Pseudorhizobium</taxon>
    </lineage>
</organism>
<keyword evidence="2" id="KW-1185">Reference proteome</keyword>
<accession>A0ABM8PEQ2</accession>
<comment type="caution">
    <text evidence="1">The sequence shown here is derived from an EMBL/GenBank/DDBJ whole genome shotgun (WGS) entry which is preliminary data.</text>
</comment>
<dbReference type="EMBL" id="CABFWF030000001">
    <property type="protein sequence ID" value="CAD7025008.1"/>
    <property type="molecule type" value="Genomic_DNA"/>
</dbReference>
<evidence type="ECO:0008006" key="3">
    <source>
        <dbReference type="Google" id="ProtNLM"/>
    </source>
</evidence>
<dbReference type="RefSeq" id="WP_142591400.1">
    <property type="nucleotide sequence ID" value="NZ_CABFWF030000001.1"/>
</dbReference>
<sequence length="108" mass="12100">MSEIQNRTIKLLQLEQASRDGRQPDFRLQMLQASLALYRDLGGAEDAGYKLLHKAFEREPEDVPTSVGNLMIALAALSQQQDMDMMQAAYNVLRARLRQLAPPPCAAE</sequence>
<evidence type="ECO:0000313" key="1">
    <source>
        <dbReference type="EMBL" id="CAD7025008.1"/>
    </source>
</evidence>
<gene>
    <name evidence="1" type="ORF">REJC140_00568</name>
</gene>
<dbReference type="Proteomes" id="UP000606921">
    <property type="component" value="Unassembled WGS sequence"/>
</dbReference>
<evidence type="ECO:0000313" key="2">
    <source>
        <dbReference type="Proteomes" id="UP000606921"/>
    </source>
</evidence>
<protein>
    <recommendedName>
        <fullName evidence="3">Tetratricopeptide repeat protein</fullName>
    </recommendedName>
</protein>
<proteinExistence type="predicted"/>
<name>A0ABM8PEQ2_9HYPH</name>